<reference evidence="1 2" key="1">
    <citation type="journal article" date="2015" name="Int. J. Syst. Evol. Microbiol.">
        <title>Methanoculleus taiwanensis sp. nov., a methanogen isolated from deep marine sediment at the deformation front area near Taiwan.</title>
        <authorList>
            <person name="Weng C.Y."/>
            <person name="Chen S.C."/>
            <person name="Lai M.C."/>
            <person name="Wu S.Y."/>
            <person name="Lin S."/>
            <person name="Yang T.F."/>
            <person name="Chen P.C."/>
        </authorList>
    </citation>
    <scope>NUCLEOTIDE SEQUENCE [LARGE SCALE GENOMIC DNA]</scope>
    <source>
        <strain evidence="1 2">CYW4</strain>
    </source>
</reference>
<accession>A0A498H3W6</accession>
<comment type="caution">
    <text evidence="1">The sequence shown here is derived from an EMBL/GenBank/DDBJ whole genome shotgun (WGS) entry which is preliminary data.</text>
</comment>
<gene>
    <name evidence="1" type="ORF">ABH15_00685</name>
</gene>
<evidence type="ECO:0000313" key="2">
    <source>
        <dbReference type="Proteomes" id="UP000290932"/>
    </source>
</evidence>
<dbReference type="AlphaFoldDB" id="A0A498H3W6"/>
<sequence length="95" mass="10833">MGIPVGARRQVFRPYFCEVTGISAEVGDVHDDQPLNRNFPVFHQGKEEVRGAKPRIDHLDIVGQLQFLKFLHYSRSKSVVCEERVTTPCNHDLAE</sequence>
<protein>
    <submittedName>
        <fullName evidence="1">Uncharacterized protein</fullName>
    </submittedName>
</protein>
<name>A0A498H3W6_9EURY</name>
<evidence type="ECO:0000313" key="1">
    <source>
        <dbReference type="EMBL" id="RXE56730.1"/>
    </source>
</evidence>
<proteinExistence type="predicted"/>
<keyword evidence="2" id="KW-1185">Reference proteome</keyword>
<organism evidence="1 2">
    <name type="scientific">Methanoculleus taiwanensis</name>
    <dbReference type="NCBI Taxonomy" id="1550565"/>
    <lineage>
        <taxon>Archaea</taxon>
        <taxon>Methanobacteriati</taxon>
        <taxon>Methanobacteriota</taxon>
        <taxon>Stenosarchaea group</taxon>
        <taxon>Methanomicrobia</taxon>
        <taxon>Methanomicrobiales</taxon>
        <taxon>Methanomicrobiaceae</taxon>
        <taxon>Methanoculleus</taxon>
    </lineage>
</organism>
<dbReference type="Proteomes" id="UP000290932">
    <property type="component" value="Unassembled WGS sequence"/>
</dbReference>
<dbReference type="EMBL" id="LHQS01000001">
    <property type="protein sequence ID" value="RXE56730.1"/>
    <property type="molecule type" value="Genomic_DNA"/>
</dbReference>